<dbReference type="SUPFAM" id="SSF53056">
    <property type="entry name" value="beta-carbonic anhydrase, cab"/>
    <property type="match status" value="1"/>
</dbReference>
<dbReference type="HOGENOM" id="CLU_084253_4_1_1"/>
<comment type="function">
    <text evidence="5">Reversible hydration of carbon dioxide.</text>
</comment>
<dbReference type="STRING" id="441959.B8M7V8"/>
<dbReference type="PANTHER" id="PTHR43175:SF3">
    <property type="entry name" value="CARBON DISULFIDE HYDROLASE"/>
    <property type="match status" value="1"/>
</dbReference>
<evidence type="ECO:0000313" key="6">
    <source>
        <dbReference type="EMBL" id="EED19837.1"/>
    </source>
</evidence>
<dbReference type="eggNOG" id="ENOG502SS1K">
    <property type="taxonomic scope" value="Eukaryota"/>
</dbReference>
<dbReference type="VEuPathDB" id="FungiDB:TSTA_031020"/>
<reference evidence="7" key="1">
    <citation type="journal article" date="2015" name="Genome Announc.">
        <title>Genome sequence of the AIDS-associated pathogen Penicillium marneffei (ATCC18224) and its near taxonomic relative Talaromyces stipitatus (ATCC10500).</title>
        <authorList>
            <person name="Nierman W.C."/>
            <person name="Fedorova-Abrams N.D."/>
            <person name="Andrianopoulos A."/>
        </authorList>
    </citation>
    <scope>NUCLEOTIDE SEQUENCE [LARGE SCALE GENOMIC DNA]</scope>
    <source>
        <strain evidence="7">ATCC 10500 / CBS 375.48 / QM 6759 / NRRL 1006</strain>
    </source>
</reference>
<dbReference type="PhylomeDB" id="B8M7V8"/>
<keyword evidence="3 4" id="KW-0862">Zinc</keyword>
<dbReference type="OrthoDB" id="10248475at2759"/>
<comment type="catalytic activity">
    <reaction evidence="5">
        <text>hydrogencarbonate + H(+) = CO2 + H2O</text>
        <dbReference type="Rhea" id="RHEA:10748"/>
        <dbReference type="ChEBI" id="CHEBI:15377"/>
        <dbReference type="ChEBI" id="CHEBI:15378"/>
        <dbReference type="ChEBI" id="CHEBI:16526"/>
        <dbReference type="ChEBI" id="CHEBI:17544"/>
        <dbReference type="EC" id="4.2.1.1"/>
    </reaction>
</comment>
<feature type="binding site" evidence="4">
    <location>
        <position position="45"/>
    </location>
    <ligand>
        <name>Zn(2+)</name>
        <dbReference type="ChEBI" id="CHEBI:29105"/>
    </ligand>
</feature>
<protein>
    <recommendedName>
        <fullName evidence="5">Carbonic anhydrase</fullName>
        <ecNumber evidence="5">4.2.1.1</ecNumber>
    </recommendedName>
    <alternativeName>
        <fullName evidence="5">Carbonate dehydratase</fullName>
    </alternativeName>
</protein>
<comment type="cofactor">
    <cofactor evidence="4">
        <name>Zn(2+)</name>
        <dbReference type="ChEBI" id="CHEBI:29105"/>
    </cofactor>
    <text evidence="4">Binds 1 zinc ion per subunit.</text>
</comment>
<sequence>MSSPPDIKALLDRNKSQIQTFSSKPLLSEAKAAGTIPPSVIVITCCDIRVDPVEFLHLKAASDAVILRNVGGRVGPLVNDIVALDVFIGMKEIMVVHHTDCGTTHYSDQMIREVVNARVPGSVGQDGTFGAIEDLEQSVRDDVDILKHSPLVRTELAEHTHGFIFDIESGLVKAVQTYSQDPALVQIRVLIEDMKR</sequence>
<proteinExistence type="inferred from homology"/>
<dbReference type="GeneID" id="8101779"/>
<dbReference type="EMBL" id="EQ962654">
    <property type="protein sequence ID" value="EED19837.1"/>
    <property type="molecule type" value="Genomic_DNA"/>
</dbReference>
<keyword evidence="5" id="KW-0456">Lyase</keyword>
<name>B8M7V8_TALSN</name>
<gene>
    <name evidence="6" type="ORF">TSTA_031020</name>
</gene>
<keyword evidence="7" id="KW-1185">Reference proteome</keyword>
<keyword evidence="2 4" id="KW-0479">Metal-binding</keyword>
<feature type="binding site" evidence="4">
    <location>
        <position position="47"/>
    </location>
    <ligand>
        <name>Zn(2+)</name>
        <dbReference type="ChEBI" id="CHEBI:29105"/>
    </ligand>
</feature>
<evidence type="ECO:0000256" key="4">
    <source>
        <dbReference type="PIRSR" id="PIRSR601765-1"/>
    </source>
</evidence>
<dbReference type="InterPro" id="IPR036874">
    <property type="entry name" value="Carbonic_anhydrase_sf"/>
</dbReference>
<evidence type="ECO:0000313" key="7">
    <source>
        <dbReference type="Proteomes" id="UP000001745"/>
    </source>
</evidence>
<comment type="similarity">
    <text evidence="1 5">Belongs to the beta-class carbonic anhydrase family.</text>
</comment>
<dbReference type="PANTHER" id="PTHR43175">
    <property type="entry name" value="CARBONIC ANHYDRASE"/>
    <property type="match status" value="1"/>
</dbReference>
<dbReference type="OMA" id="CLDPRCN"/>
<dbReference type="GO" id="GO:0008270">
    <property type="term" value="F:zinc ion binding"/>
    <property type="evidence" value="ECO:0007669"/>
    <property type="project" value="UniProtKB-UniRule"/>
</dbReference>
<dbReference type="InterPro" id="IPR001765">
    <property type="entry name" value="Carbonic_anhydrase"/>
</dbReference>
<dbReference type="EC" id="4.2.1.1" evidence="5"/>
<feature type="binding site" evidence="4">
    <location>
        <position position="101"/>
    </location>
    <ligand>
        <name>Zn(2+)</name>
        <dbReference type="ChEBI" id="CHEBI:29105"/>
    </ligand>
</feature>
<organism evidence="6 7">
    <name type="scientific">Talaromyces stipitatus (strain ATCC 10500 / CBS 375.48 / QM 6759 / NRRL 1006)</name>
    <name type="common">Penicillium stipitatum</name>
    <dbReference type="NCBI Taxonomy" id="441959"/>
    <lineage>
        <taxon>Eukaryota</taxon>
        <taxon>Fungi</taxon>
        <taxon>Dikarya</taxon>
        <taxon>Ascomycota</taxon>
        <taxon>Pezizomycotina</taxon>
        <taxon>Eurotiomycetes</taxon>
        <taxon>Eurotiomycetidae</taxon>
        <taxon>Eurotiales</taxon>
        <taxon>Trichocomaceae</taxon>
        <taxon>Talaromyces</taxon>
        <taxon>Talaromyces sect. Talaromyces</taxon>
    </lineage>
</organism>
<evidence type="ECO:0000256" key="1">
    <source>
        <dbReference type="ARBA" id="ARBA00006217"/>
    </source>
</evidence>
<dbReference type="GO" id="GO:0004089">
    <property type="term" value="F:carbonate dehydratase activity"/>
    <property type="evidence" value="ECO:0007669"/>
    <property type="project" value="UniProtKB-UniRule"/>
</dbReference>
<dbReference type="Proteomes" id="UP000001745">
    <property type="component" value="Unassembled WGS sequence"/>
</dbReference>
<dbReference type="SMART" id="SM00947">
    <property type="entry name" value="Pro_CA"/>
    <property type="match status" value="1"/>
</dbReference>
<dbReference type="InParanoid" id="B8M7V8"/>
<feature type="binding site" evidence="4">
    <location>
        <position position="98"/>
    </location>
    <ligand>
        <name>Zn(2+)</name>
        <dbReference type="ChEBI" id="CHEBI:29105"/>
    </ligand>
</feature>
<evidence type="ECO:0000256" key="5">
    <source>
        <dbReference type="RuleBase" id="RU003956"/>
    </source>
</evidence>
<evidence type="ECO:0000256" key="3">
    <source>
        <dbReference type="ARBA" id="ARBA00022833"/>
    </source>
</evidence>
<accession>B8M7V8</accession>
<dbReference type="Pfam" id="PF00484">
    <property type="entry name" value="Pro_CA"/>
    <property type="match status" value="1"/>
</dbReference>
<dbReference type="RefSeq" id="XP_002480271.1">
    <property type="nucleotide sequence ID" value="XM_002480226.1"/>
</dbReference>
<evidence type="ECO:0000256" key="2">
    <source>
        <dbReference type="ARBA" id="ARBA00022723"/>
    </source>
</evidence>
<dbReference type="AlphaFoldDB" id="B8M7V8"/>
<dbReference type="Gene3D" id="3.40.1050.10">
    <property type="entry name" value="Carbonic anhydrase"/>
    <property type="match status" value="1"/>
</dbReference>